<dbReference type="AlphaFoldDB" id="A8MEJ4"/>
<dbReference type="OrthoDB" id="9776406at2"/>
<dbReference type="InterPro" id="IPR007530">
    <property type="entry name" value="Aminoglycoside_adenylylTfrase"/>
</dbReference>
<dbReference type="SUPFAM" id="SSF81631">
    <property type="entry name" value="PAP/OAS1 substrate-binding domain"/>
    <property type="match status" value="1"/>
</dbReference>
<sequence>MRTEQEIMNLMLDIAKQDERIRIMILEGSRTNVNIPKDEFQDYDMTYFVIDIKSFISNDEWLKKFGNIIMMQKPEDMALFPAEESGYSYIMYFDDYNKIDLTLLPLEELEDYLNGDKLMKVILDKDARIQRHIIPTDIDYHINKPSAREYDDCCNEFWNTTPYVVKGLCRKEILFAIDHLNQIVRHELLRMISWKVGIETGFKLSVGKNFKFIDRYICQDLWDRFLSTYQMDSYEKVWEALLLCHQLFREVSGEVAKQLHYTYPKYDDNITKYTLDMKRKYTS</sequence>
<organism evidence="1 2">
    <name type="scientific">Alkaliphilus oremlandii (strain OhILAs)</name>
    <name type="common">Clostridium oremlandii (strain OhILAs)</name>
    <dbReference type="NCBI Taxonomy" id="350688"/>
    <lineage>
        <taxon>Bacteria</taxon>
        <taxon>Bacillati</taxon>
        <taxon>Bacillota</taxon>
        <taxon>Clostridia</taxon>
        <taxon>Peptostreptococcales</taxon>
        <taxon>Natronincolaceae</taxon>
        <taxon>Alkaliphilus</taxon>
    </lineage>
</organism>
<reference evidence="2" key="1">
    <citation type="submission" date="2007-10" db="EMBL/GenBank/DDBJ databases">
        <title>Complete genome of Alkaliphilus oremlandii OhILAs.</title>
        <authorList>
            <person name="Copeland A."/>
            <person name="Lucas S."/>
            <person name="Lapidus A."/>
            <person name="Barry K."/>
            <person name="Detter J.C."/>
            <person name="Glavina del Rio T."/>
            <person name="Hammon N."/>
            <person name="Israni S."/>
            <person name="Dalin E."/>
            <person name="Tice H."/>
            <person name="Pitluck S."/>
            <person name="Chain P."/>
            <person name="Malfatti S."/>
            <person name="Shin M."/>
            <person name="Vergez L."/>
            <person name="Schmutz J."/>
            <person name="Larimer F."/>
            <person name="Land M."/>
            <person name="Hauser L."/>
            <person name="Kyrpides N."/>
            <person name="Mikhailova N."/>
            <person name="Stolz J.F."/>
            <person name="Dawson A."/>
            <person name="Fisher E."/>
            <person name="Crable B."/>
            <person name="Perera E."/>
            <person name="Lisak J."/>
            <person name="Ranganathan M."/>
            <person name="Basu P."/>
            <person name="Richardson P."/>
        </authorList>
    </citation>
    <scope>NUCLEOTIDE SEQUENCE [LARGE SCALE GENOMIC DNA]</scope>
    <source>
        <strain evidence="2">OhILAs</strain>
    </source>
</reference>
<dbReference type="EMBL" id="CP000853">
    <property type="protein sequence ID" value="ABW18323.1"/>
    <property type="molecule type" value="Genomic_DNA"/>
</dbReference>
<name>A8MEJ4_ALKOO</name>
<dbReference type="SUPFAM" id="SSF81301">
    <property type="entry name" value="Nucleotidyltransferase"/>
    <property type="match status" value="1"/>
</dbReference>
<keyword evidence="1" id="KW-0808">Transferase</keyword>
<dbReference type="RefSeq" id="WP_012158635.1">
    <property type="nucleotide sequence ID" value="NC_009922.1"/>
</dbReference>
<dbReference type="GO" id="GO:0016779">
    <property type="term" value="F:nucleotidyltransferase activity"/>
    <property type="evidence" value="ECO:0007669"/>
    <property type="project" value="UniProtKB-KW"/>
</dbReference>
<evidence type="ECO:0000313" key="2">
    <source>
        <dbReference type="Proteomes" id="UP000000269"/>
    </source>
</evidence>
<dbReference type="KEGG" id="aoe:Clos_0771"/>
<dbReference type="Gene3D" id="3.30.460.10">
    <property type="entry name" value="Beta Polymerase, domain 2"/>
    <property type="match status" value="1"/>
</dbReference>
<dbReference type="STRING" id="350688.Clos_0771"/>
<dbReference type="Proteomes" id="UP000000269">
    <property type="component" value="Chromosome"/>
</dbReference>
<dbReference type="eggNOG" id="ENOG502Z7S1">
    <property type="taxonomic scope" value="Bacteria"/>
</dbReference>
<protein>
    <submittedName>
        <fullName evidence="1">Adenylyltransferase</fullName>
    </submittedName>
</protein>
<proteinExistence type="predicted"/>
<keyword evidence="2" id="KW-1185">Reference proteome</keyword>
<gene>
    <name evidence="1" type="ordered locus">Clos_0771</name>
</gene>
<accession>A8MEJ4</accession>
<dbReference type="HOGENOM" id="CLU_076578_1_0_9"/>
<dbReference type="Gene3D" id="1.20.120.330">
    <property type="entry name" value="Nucleotidyltransferases domain 2"/>
    <property type="match status" value="1"/>
</dbReference>
<evidence type="ECO:0000313" key="1">
    <source>
        <dbReference type="EMBL" id="ABW18323.1"/>
    </source>
</evidence>
<keyword evidence="1" id="KW-0548">Nucleotidyltransferase</keyword>
<dbReference type="NCBIfam" id="NF033084">
    <property type="entry name" value="ANT_6"/>
    <property type="match status" value="1"/>
</dbReference>
<dbReference type="Pfam" id="PF04439">
    <property type="entry name" value="Adenyl_transf"/>
    <property type="match status" value="1"/>
</dbReference>
<dbReference type="InterPro" id="IPR043519">
    <property type="entry name" value="NT_sf"/>
</dbReference>
<dbReference type="PIRSF" id="PIRSF000812">
    <property type="entry name" value="AAD"/>
    <property type="match status" value="1"/>
</dbReference>